<evidence type="ECO:0000313" key="4">
    <source>
        <dbReference type="Proteomes" id="UP000317318"/>
    </source>
</evidence>
<sequence length="425" mass="46903">MLKTTAAATAAAWWNPLASTGRAESPNEKLNIACIGIGGQGAANIRRVDGQNLIAFADVDKERAAKTLKKYPEVPLYSDYRKMFDQLEQQIDAVVVSTPDHAHFHPSMMAIERGMHLYCEKPLAHSVNEVRLLTEAAKAKGVATQLGTQRHNLSSMRRSVELVKSGAIGEVSDVHAWVSSSRGMPNYPAKTADVPKHLDWDLWLNRAAERPYSPKICPYNWRFWWNFGTGETGNWGCHILDTSFWALDLKYPKRVDVTDPDPHPYVTPKSMATTLTFPTDSGSDVRLHWSQVPSVPDAVVRQSGLSENDLKPHNTLFVGEKGMLACGFKGYQLLPAGDFTDFQEPESFIPKPRGFHQQWIDAARGGDPASCGFDYGGPLTEAVLLANVAFRAGGGFDWDAELMTASGTPAATDFLTSHCRDAWRI</sequence>
<dbReference type="Gene3D" id="3.40.50.720">
    <property type="entry name" value="NAD(P)-binding Rossmann-like Domain"/>
    <property type="match status" value="1"/>
</dbReference>
<gene>
    <name evidence="3" type="primary">iolG_12</name>
    <name evidence="3" type="ORF">Pan189_43080</name>
</gene>
<feature type="domain" description="Gfo/Idh/MocA-like oxidoreductase bacterial type C-terminal" evidence="2">
    <location>
        <begin position="190"/>
        <end position="265"/>
    </location>
</feature>
<reference evidence="3 4" key="1">
    <citation type="submission" date="2019-02" db="EMBL/GenBank/DDBJ databases">
        <title>Deep-cultivation of Planctomycetes and their phenomic and genomic characterization uncovers novel biology.</title>
        <authorList>
            <person name="Wiegand S."/>
            <person name="Jogler M."/>
            <person name="Boedeker C."/>
            <person name="Pinto D."/>
            <person name="Vollmers J."/>
            <person name="Rivas-Marin E."/>
            <person name="Kohn T."/>
            <person name="Peeters S.H."/>
            <person name="Heuer A."/>
            <person name="Rast P."/>
            <person name="Oberbeckmann S."/>
            <person name="Bunk B."/>
            <person name="Jeske O."/>
            <person name="Meyerdierks A."/>
            <person name="Storesund J.E."/>
            <person name="Kallscheuer N."/>
            <person name="Luecker S."/>
            <person name="Lage O.M."/>
            <person name="Pohl T."/>
            <person name="Merkel B.J."/>
            <person name="Hornburger P."/>
            <person name="Mueller R.-W."/>
            <person name="Bruemmer F."/>
            <person name="Labrenz M."/>
            <person name="Spormann A.M."/>
            <person name="Op den Camp H."/>
            <person name="Overmann J."/>
            <person name="Amann R."/>
            <person name="Jetten M.S.M."/>
            <person name="Mascher T."/>
            <person name="Medema M.H."/>
            <person name="Devos D.P."/>
            <person name="Kaster A.-K."/>
            <person name="Ovreas L."/>
            <person name="Rohde M."/>
            <person name="Galperin M.Y."/>
            <person name="Jogler C."/>
        </authorList>
    </citation>
    <scope>NUCLEOTIDE SEQUENCE [LARGE SCALE GENOMIC DNA]</scope>
    <source>
        <strain evidence="3 4">Pan189</strain>
    </source>
</reference>
<dbReference type="InterPro" id="IPR043906">
    <property type="entry name" value="Gfo/Idh/MocA_OxRdtase_bact_C"/>
</dbReference>
<dbReference type="Gene3D" id="3.30.360.10">
    <property type="entry name" value="Dihydrodipicolinate Reductase, domain 2"/>
    <property type="match status" value="1"/>
</dbReference>
<dbReference type="InterPro" id="IPR000683">
    <property type="entry name" value="Gfo/Idh/MocA-like_OxRdtase_N"/>
</dbReference>
<dbReference type="SUPFAM" id="SSF51735">
    <property type="entry name" value="NAD(P)-binding Rossmann-fold domains"/>
    <property type="match status" value="1"/>
</dbReference>
<dbReference type="Pfam" id="PF19051">
    <property type="entry name" value="GFO_IDH_MocA_C2"/>
    <property type="match status" value="1"/>
</dbReference>
<evidence type="ECO:0000259" key="1">
    <source>
        <dbReference type="Pfam" id="PF01408"/>
    </source>
</evidence>
<protein>
    <submittedName>
        <fullName evidence="3">Inositol 2-dehydrogenase</fullName>
        <ecNumber evidence="3">1.1.1.18</ecNumber>
    </submittedName>
</protein>
<dbReference type="KEGG" id="svp:Pan189_43080"/>
<name>A0A517R7N6_9PLAN</name>
<organism evidence="3 4">
    <name type="scientific">Stratiformator vulcanicus</name>
    <dbReference type="NCBI Taxonomy" id="2527980"/>
    <lineage>
        <taxon>Bacteria</taxon>
        <taxon>Pseudomonadati</taxon>
        <taxon>Planctomycetota</taxon>
        <taxon>Planctomycetia</taxon>
        <taxon>Planctomycetales</taxon>
        <taxon>Planctomycetaceae</taxon>
        <taxon>Stratiformator</taxon>
    </lineage>
</organism>
<dbReference type="GO" id="GO:0050112">
    <property type="term" value="F:inositol 2-dehydrogenase (NAD+) activity"/>
    <property type="evidence" value="ECO:0007669"/>
    <property type="project" value="UniProtKB-EC"/>
</dbReference>
<evidence type="ECO:0000259" key="2">
    <source>
        <dbReference type="Pfam" id="PF19051"/>
    </source>
</evidence>
<dbReference type="InterPro" id="IPR050463">
    <property type="entry name" value="Gfo/Idh/MocA_oxidrdct_glycsds"/>
</dbReference>
<proteinExistence type="predicted"/>
<feature type="domain" description="Gfo/Idh/MocA-like oxidoreductase N-terminal" evidence="1">
    <location>
        <begin position="31"/>
        <end position="147"/>
    </location>
</feature>
<dbReference type="SUPFAM" id="SSF55347">
    <property type="entry name" value="Glyceraldehyde-3-phosphate dehydrogenase-like, C-terminal domain"/>
    <property type="match status" value="1"/>
</dbReference>
<dbReference type="EMBL" id="CP036268">
    <property type="protein sequence ID" value="QDT39896.1"/>
    <property type="molecule type" value="Genomic_DNA"/>
</dbReference>
<dbReference type="Pfam" id="PF01408">
    <property type="entry name" value="GFO_IDH_MocA"/>
    <property type="match status" value="1"/>
</dbReference>
<dbReference type="GO" id="GO:0000166">
    <property type="term" value="F:nucleotide binding"/>
    <property type="evidence" value="ECO:0007669"/>
    <property type="project" value="InterPro"/>
</dbReference>
<evidence type="ECO:0000313" key="3">
    <source>
        <dbReference type="EMBL" id="QDT39896.1"/>
    </source>
</evidence>
<keyword evidence="3" id="KW-0560">Oxidoreductase</keyword>
<dbReference type="AlphaFoldDB" id="A0A517R7N6"/>
<dbReference type="InterPro" id="IPR036291">
    <property type="entry name" value="NAD(P)-bd_dom_sf"/>
</dbReference>
<dbReference type="PANTHER" id="PTHR43818:SF10">
    <property type="entry name" value="NADH-DEPENDENT DEHYDROGENASE-RELATED"/>
    <property type="match status" value="1"/>
</dbReference>
<dbReference type="EC" id="1.1.1.18" evidence="3"/>
<accession>A0A517R7N6</accession>
<dbReference type="Proteomes" id="UP000317318">
    <property type="component" value="Chromosome"/>
</dbReference>
<dbReference type="PANTHER" id="PTHR43818">
    <property type="entry name" value="BCDNA.GH03377"/>
    <property type="match status" value="1"/>
</dbReference>
<keyword evidence="4" id="KW-1185">Reference proteome</keyword>